<dbReference type="EMBL" id="RJVU01030023">
    <property type="protein sequence ID" value="ROL48431.1"/>
    <property type="molecule type" value="Genomic_DNA"/>
</dbReference>
<proteinExistence type="predicted"/>
<keyword evidence="3" id="KW-1185">Reference proteome</keyword>
<dbReference type="OrthoDB" id="28894at2759"/>
<name>A0A3N0YRE0_ANAGA</name>
<reference evidence="2 3" key="1">
    <citation type="submission" date="2018-10" db="EMBL/GenBank/DDBJ databases">
        <title>Genome assembly for a Yunnan-Guizhou Plateau 3E fish, Anabarilius grahami (Regan), and its evolutionary and genetic applications.</title>
        <authorList>
            <person name="Jiang W."/>
        </authorList>
    </citation>
    <scope>NUCLEOTIDE SEQUENCE [LARGE SCALE GENOMIC DNA]</scope>
    <source>
        <strain evidence="2">AG-KIZ</strain>
        <tissue evidence="2">Muscle</tissue>
    </source>
</reference>
<evidence type="ECO:0000313" key="2">
    <source>
        <dbReference type="EMBL" id="ROL48431.1"/>
    </source>
</evidence>
<gene>
    <name evidence="2" type="ORF">DPX16_22756</name>
</gene>
<evidence type="ECO:0000313" key="3">
    <source>
        <dbReference type="Proteomes" id="UP000281406"/>
    </source>
</evidence>
<accession>A0A3N0YRE0</accession>
<comment type="caution">
    <text evidence="2">The sequence shown here is derived from an EMBL/GenBank/DDBJ whole genome shotgun (WGS) entry which is preliminary data.</text>
</comment>
<sequence>MMDALDSLQGSSLESKAERIARYKAERRRELSERYANLEESSIIYTRKERHRETTDTSDTVPSSEQKKKDVSSGLSQYNKDNAALSEQEDESNFEGKAKTDAIPSSKIFVSHSNKVTKSHQCHR</sequence>
<evidence type="ECO:0000256" key="1">
    <source>
        <dbReference type="SAM" id="MobiDB-lite"/>
    </source>
</evidence>
<protein>
    <submittedName>
        <fullName evidence="2">Supervillin</fullName>
    </submittedName>
</protein>
<organism evidence="2 3">
    <name type="scientific">Anabarilius grahami</name>
    <name type="common">Kanglang fish</name>
    <name type="synonym">Barilius grahami</name>
    <dbReference type="NCBI Taxonomy" id="495550"/>
    <lineage>
        <taxon>Eukaryota</taxon>
        <taxon>Metazoa</taxon>
        <taxon>Chordata</taxon>
        <taxon>Craniata</taxon>
        <taxon>Vertebrata</taxon>
        <taxon>Euteleostomi</taxon>
        <taxon>Actinopterygii</taxon>
        <taxon>Neopterygii</taxon>
        <taxon>Teleostei</taxon>
        <taxon>Ostariophysi</taxon>
        <taxon>Cypriniformes</taxon>
        <taxon>Xenocyprididae</taxon>
        <taxon>Xenocypridinae</taxon>
        <taxon>Xenocypridinae incertae sedis</taxon>
        <taxon>Anabarilius</taxon>
    </lineage>
</organism>
<feature type="region of interest" description="Disordered" evidence="1">
    <location>
        <begin position="26"/>
        <end position="98"/>
    </location>
</feature>
<feature type="compositionally biased region" description="Basic and acidic residues" evidence="1">
    <location>
        <begin position="26"/>
        <end position="37"/>
    </location>
</feature>
<dbReference type="AlphaFoldDB" id="A0A3N0YRE0"/>
<dbReference type="Proteomes" id="UP000281406">
    <property type="component" value="Unassembled WGS sequence"/>
</dbReference>